<dbReference type="InterPro" id="IPR022880">
    <property type="entry name" value="DNApol_IV"/>
</dbReference>
<dbReference type="Pfam" id="PF21999">
    <property type="entry name" value="IMS_HHH_1"/>
    <property type="match status" value="1"/>
</dbReference>
<dbReference type="InterPro" id="IPR043502">
    <property type="entry name" value="DNA/RNA_pol_sf"/>
</dbReference>
<feature type="site" description="Substrate discrimination" evidence="16">
    <location>
        <position position="18"/>
    </location>
</feature>
<dbReference type="SUPFAM" id="SSF100879">
    <property type="entry name" value="Lesion bypass DNA polymerase (Y-family), little finger domain"/>
    <property type="match status" value="1"/>
</dbReference>
<dbReference type="KEGG" id="gsb:GSUB_15610"/>
<comment type="similarity">
    <text evidence="2 16">Belongs to the DNA polymerase type-Y family.</text>
</comment>
<evidence type="ECO:0000256" key="15">
    <source>
        <dbReference type="ARBA" id="ARBA00049244"/>
    </source>
</evidence>
<dbReference type="InterPro" id="IPR043128">
    <property type="entry name" value="Rev_trsase/Diguanyl_cyclase"/>
</dbReference>
<reference evidence="18 19" key="1">
    <citation type="journal article" date="2015" name="Genome Announc.">
        <title>Genomes of Geoalkalibacter ferrihydriticus Z-0531T and Geoalkalibacter subterraneus Red1T, Two Haloalkaliphilic Metal-Reducing Deltaproteobacteria.</title>
        <authorList>
            <person name="Badalamenti J.P."/>
            <person name="Krajmalnik-Brown R."/>
            <person name="Torres C.I."/>
            <person name="Bond D.R."/>
        </authorList>
    </citation>
    <scope>NUCLEOTIDE SEQUENCE [LARGE SCALE GENOMIC DNA]</scope>
    <source>
        <strain evidence="18 19">Red1</strain>
    </source>
</reference>
<dbReference type="NCBIfam" id="NF010731">
    <property type="entry name" value="PRK14133.1"/>
    <property type="match status" value="1"/>
</dbReference>
<dbReference type="Pfam" id="PF00817">
    <property type="entry name" value="IMS"/>
    <property type="match status" value="1"/>
</dbReference>
<dbReference type="GO" id="GO:0003684">
    <property type="term" value="F:damaged DNA binding"/>
    <property type="evidence" value="ECO:0007669"/>
    <property type="project" value="InterPro"/>
</dbReference>
<gene>
    <name evidence="16" type="primary">dinB</name>
    <name evidence="18" type="ORF">GSUB_15610</name>
</gene>
<dbReference type="STRING" id="483547.GSUB_15610"/>
<dbReference type="InterPro" id="IPR036775">
    <property type="entry name" value="DNA_pol_Y-fam_lit_finger_sf"/>
</dbReference>
<keyword evidence="5 16" id="KW-0963">Cytoplasm</keyword>
<dbReference type="Gene3D" id="3.40.1170.60">
    <property type="match status" value="1"/>
</dbReference>
<dbReference type="GO" id="GO:0042276">
    <property type="term" value="P:error-prone translesion synthesis"/>
    <property type="evidence" value="ECO:0007669"/>
    <property type="project" value="TreeGrafter"/>
</dbReference>
<dbReference type="EC" id="2.7.7.7" evidence="16"/>
<evidence type="ECO:0000256" key="7">
    <source>
        <dbReference type="ARBA" id="ARBA00022695"/>
    </source>
</evidence>
<organism evidence="18 19">
    <name type="scientific">Geoalkalibacter subterraneus</name>
    <dbReference type="NCBI Taxonomy" id="483547"/>
    <lineage>
        <taxon>Bacteria</taxon>
        <taxon>Pseudomonadati</taxon>
        <taxon>Thermodesulfobacteriota</taxon>
        <taxon>Desulfuromonadia</taxon>
        <taxon>Desulfuromonadales</taxon>
        <taxon>Geoalkalibacteraceae</taxon>
        <taxon>Geoalkalibacter</taxon>
    </lineage>
</organism>
<keyword evidence="13 16" id="KW-0238">DNA-binding</keyword>
<comment type="cofactor">
    <cofactor evidence="16">
        <name>Mg(2+)</name>
        <dbReference type="ChEBI" id="CHEBI:18420"/>
    </cofactor>
    <text evidence="16">Binds 2 magnesium ions per subunit.</text>
</comment>
<keyword evidence="7 16" id="KW-0548">Nucleotidyltransferase</keyword>
<dbReference type="GO" id="GO:0000287">
    <property type="term" value="F:magnesium ion binding"/>
    <property type="evidence" value="ECO:0007669"/>
    <property type="project" value="UniProtKB-UniRule"/>
</dbReference>
<evidence type="ECO:0000256" key="4">
    <source>
        <dbReference type="ARBA" id="ARBA00022457"/>
    </source>
</evidence>
<dbReference type="Gene3D" id="1.10.150.20">
    <property type="entry name" value="5' to 3' exonuclease, C-terminal subdomain"/>
    <property type="match status" value="1"/>
</dbReference>
<dbReference type="HOGENOM" id="CLU_012348_1_2_7"/>
<dbReference type="InterPro" id="IPR017961">
    <property type="entry name" value="DNA_pol_Y-fam_little_finger"/>
</dbReference>
<dbReference type="NCBIfam" id="NF002677">
    <property type="entry name" value="PRK02406.1"/>
    <property type="match status" value="1"/>
</dbReference>
<evidence type="ECO:0000256" key="11">
    <source>
        <dbReference type="ARBA" id="ARBA00022842"/>
    </source>
</evidence>
<keyword evidence="19" id="KW-1185">Reference proteome</keyword>
<dbReference type="GO" id="GO:0003887">
    <property type="term" value="F:DNA-directed DNA polymerase activity"/>
    <property type="evidence" value="ECO:0007669"/>
    <property type="project" value="UniProtKB-UniRule"/>
</dbReference>
<feature type="domain" description="UmuC" evidence="17">
    <location>
        <begin position="9"/>
        <end position="189"/>
    </location>
</feature>
<dbReference type="AlphaFoldDB" id="A0A0B5FWW0"/>
<evidence type="ECO:0000256" key="3">
    <source>
        <dbReference type="ARBA" id="ARBA00011245"/>
    </source>
</evidence>
<dbReference type="NCBIfam" id="NF003015">
    <property type="entry name" value="PRK03858.1"/>
    <property type="match status" value="1"/>
</dbReference>
<keyword evidence="4 16" id="KW-0515">Mutator protein</keyword>
<evidence type="ECO:0000256" key="16">
    <source>
        <dbReference type="HAMAP-Rule" id="MF_01113"/>
    </source>
</evidence>
<dbReference type="EMBL" id="CP010311">
    <property type="protein sequence ID" value="AJF08091.1"/>
    <property type="molecule type" value="Genomic_DNA"/>
</dbReference>
<sequence length="393" mass="43402">MRPAQDRCILHLDMDAFYASVEQHDQPHLRGKPVIVGGNRRRGVVCAASYEARAFGVHSAMPMAQAVQLCPKAEVLPVRMERYRQASRIVFAIFAQFTDQIEPLSVDEAFLDVTGSRALFGSGVEIAQQIRHRVRVETGLAVSAGIAPNKFLAKLASEAAKPDGLKEITTAQADDFLLSLPVSALWGVGRTSEEKLATYGISTVAGLRTLSLEALRKHFGKNGARLYELCRGIDSRPVRSDEEIKSVGHEDTFEFDLFDPDEIRRQLLSLSERVASRLRRKELQGSRVTLKVKYADFTTITKSKTLDMGISNGSAIFREATELIGKTDCSRPIRLLGITLSTLEPLGSGQSDLFGDKNRERLGRLDQAVDRLQRKYGANGVLKGSLLKDDSTR</sequence>
<dbReference type="GO" id="GO:0006281">
    <property type="term" value="P:DNA repair"/>
    <property type="evidence" value="ECO:0007669"/>
    <property type="project" value="UniProtKB-UniRule"/>
</dbReference>
<dbReference type="GO" id="GO:0009432">
    <property type="term" value="P:SOS response"/>
    <property type="evidence" value="ECO:0007669"/>
    <property type="project" value="TreeGrafter"/>
</dbReference>
<comment type="catalytic activity">
    <reaction evidence="15 16">
        <text>DNA(n) + a 2'-deoxyribonucleoside 5'-triphosphate = DNA(n+1) + diphosphate</text>
        <dbReference type="Rhea" id="RHEA:22508"/>
        <dbReference type="Rhea" id="RHEA-COMP:17339"/>
        <dbReference type="Rhea" id="RHEA-COMP:17340"/>
        <dbReference type="ChEBI" id="CHEBI:33019"/>
        <dbReference type="ChEBI" id="CHEBI:61560"/>
        <dbReference type="ChEBI" id="CHEBI:173112"/>
        <dbReference type="EC" id="2.7.7.7"/>
    </reaction>
</comment>
<comment type="subunit">
    <text evidence="3 16">Monomer.</text>
</comment>
<dbReference type="CDD" id="cd03586">
    <property type="entry name" value="PolY_Pol_IV_kappa"/>
    <property type="match status" value="1"/>
</dbReference>
<dbReference type="InterPro" id="IPR050116">
    <property type="entry name" value="DNA_polymerase-Y"/>
</dbReference>
<dbReference type="GO" id="GO:0006261">
    <property type="term" value="P:DNA-templated DNA replication"/>
    <property type="evidence" value="ECO:0007669"/>
    <property type="project" value="UniProtKB-UniRule"/>
</dbReference>
<dbReference type="HAMAP" id="MF_01113">
    <property type="entry name" value="DNApol_IV"/>
    <property type="match status" value="1"/>
</dbReference>
<evidence type="ECO:0000256" key="14">
    <source>
        <dbReference type="ARBA" id="ARBA00023204"/>
    </source>
</evidence>
<evidence type="ECO:0000256" key="6">
    <source>
        <dbReference type="ARBA" id="ARBA00022679"/>
    </source>
</evidence>
<accession>A0A0B5FWW0</accession>
<evidence type="ECO:0000259" key="17">
    <source>
        <dbReference type="PROSITE" id="PS50173"/>
    </source>
</evidence>
<feature type="binding site" evidence="16">
    <location>
        <position position="13"/>
    </location>
    <ligand>
        <name>Mg(2+)</name>
        <dbReference type="ChEBI" id="CHEBI:18420"/>
    </ligand>
</feature>
<keyword evidence="14 16" id="KW-0234">DNA repair</keyword>
<keyword evidence="6 16" id="KW-0808">Transferase</keyword>
<keyword evidence="11 16" id="KW-0460">Magnesium</keyword>
<name>A0A0B5FWW0_9BACT</name>
<keyword evidence="12 16" id="KW-0239">DNA-directed DNA polymerase</keyword>
<evidence type="ECO:0000256" key="12">
    <source>
        <dbReference type="ARBA" id="ARBA00022932"/>
    </source>
</evidence>
<dbReference type="FunFam" id="3.40.1170.60:FF:000001">
    <property type="entry name" value="DNA polymerase IV"/>
    <property type="match status" value="1"/>
</dbReference>
<evidence type="ECO:0000313" key="18">
    <source>
        <dbReference type="EMBL" id="AJF08091.1"/>
    </source>
</evidence>
<evidence type="ECO:0000256" key="9">
    <source>
        <dbReference type="ARBA" id="ARBA00022723"/>
    </source>
</evidence>
<dbReference type="Proteomes" id="UP000035036">
    <property type="component" value="Chromosome"/>
</dbReference>
<dbReference type="PANTHER" id="PTHR11076:SF33">
    <property type="entry name" value="DNA POLYMERASE KAPPA"/>
    <property type="match status" value="1"/>
</dbReference>
<keyword evidence="10 16" id="KW-0227">DNA damage</keyword>
<comment type="function">
    <text evidence="16">Poorly processive, error-prone DNA polymerase involved in untargeted mutagenesis. Copies undamaged DNA at stalled replication forks, which arise in vivo from mismatched or misaligned primer ends. These misaligned primers can be extended by PolIV. Exhibits no 3'-5' exonuclease (proofreading) activity. May be involved in translesional synthesis, in conjunction with the beta clamp from PolIII.</text>
</comment>
<keyword evidence="8 16" id="KW-0235">DNA replication</keyword>
<dbReference type="PANTHER" id="PTHR11076">
    <property type="entry name" value="DNA REPAIR POLYMERASE UMUC / TRANSFERASE FAMILY MEMBER"/>
    <property type="match status" value="1"/>
</dbReference>
<dbReference type="Gene3D" id="3.30.1490.100">
    <property type="entry name" value="DNA polymerase, Y-family, little finger domain"/>
    <property type="match status" value="1"/>
</dbReference>
<evidence type="ECO:0000256" key="10">
    <source>
        <dbReference type="ARBA" id="ARBA00022763"/>
    </source>
</evidence>
<dbReference type="FunFam" id="3.30.1490.100:FF:000004">
    <property type="entry name" value="DNA polymerase IV"/>
    <property type="match status" value="1"/>
</dbReference>
<proteinExistence type="inferred from homology"/>
<dbReference type="InterPro" id="IPR001126">
    <property type="entry name" value="UmuC"/>
</dbReference>
<dbReference type="PROSITE" id="PS50173">
    <property type="entry name" value="UMUC"/>
    <property type="match status" value="1"/>
</dbReference>
<evidence type="ECO:0000256" key="2">
    <source>
        <dbReference type="ARBA" id="ARBA00010945"/>
    </source>
</evidence>
<keyword evidence="9 16" id="KW-0479">Metal-binding</keyword>
<feature type="binding site" evidence="16">
    <location>
        <position position="107"/>
    </location>
    <ligand>
        <name>Mg(2+)</name>
        <dbReference type="ChEBI" id="CHEBI:18420"/>
    </ligand>
</feature>
<evidence type="ECO:0000256" key="8">
    <source>
        <dbReference type="ARBA" id="ARBA00022705"/>
    </source>
</evidence>
<evidence type="ECO:0000313" key="19">
    <source>
        <dbReference type="Proteomes" id="UP000035036"/>
    </source>
</evidence>
<feature type="active site" evidence="16">
    <location>
        <position position="108"/>
    </location>
</feature>
<evidence type="ECO:0000256" key="1">
    <source>
        <dbReference type="ARBA" id="ARBA00004496"/>
    </source>
</evidence>
<dbReference type="GO" id="GO:0005829">
    <property type="term" value="C:cytosol"/>
    <property type="evidence" value="ECO:0007669"/>
    <property type="project" value="TreeGrafter"/>
</dbReference>
<dbReference type="NCBIfam" id="NF002751">
    <property type="entry name" value="PRK02794.1"/>
    <property type="match status" value="1"/>
</dbReference>
<dbReference type="InterPro" id="IPR053848">
    <property type="entry name" value="IMS_HHH_1"/>
</dbReference>
<dbReference type="Pfam" id="PF11799">
    <property type="entry name" value="IMS_C"/>
    <property type="match status" value="1"/>
</dbReference>
<dbReference type="SUPFAM" id="SSF56672">
    <property type="entry name" value="DNA/RNA polymerases"/>
    <property type="match status" value="1"/>
</dbReference>
<protein>
    <recommendedName>
        <fullName evidence="16">DNA polymerase IV</fullName>
        <shortName evidence="16">Pol IV</shortName>
        <ecNumber evidence="16">2.7.7.7</ecNumber>
    </recommendedName>
</protein>
<evidence type="ECO:0000256" key="13">
    <source>
        <dbReference type="ARBA" id="ARBA00023125"/>
    </source>
</evidence>
<dbReference type="Gene3D" id="3.30.70.270">
    <property type="match status" value="1"/>
</dbReference>
<comment type="subcellular location">
    <subcellularLocation>
        <location evidence="1 16">Cytoplasm</location>
    </subcellularLocation>
</comment>
<evidence type="ECO:0000256" key="5">
    <source>
        <dbReference type="ARBA" id="ARBA00022490"/>
    </source>
</evidence>